<sequence length="1527" mass="168269">MKLRHLLMLLLVVVTCNSVTWAATDDTTVVPKGWTSVKFNPDVRYSQWVIESRLGDFYSNSTKRPFKLFDAEGKAVPGTAYDSNTRFDYVPGLVAKATIEARGLYQNHDWSKPWFYTVMNYGTEFTYTGKVSGLADDKLTLDDMNAAKMYFGVTNDALATQENKTLVTEQIDKIVEKMKVYNDSWAIGGKNSKNTLGDAVKGGWFHKPEYVDQMWGDGLYMGAALLAQIINYKGAAANVTENDWNLITKQFTISWNRMYNESNGLLYHAFTANPESAKAVGWELPDNTYHSAAHWGRACGWYFLALVDVLEQMQMANQTDTENYKTLQGYLQKLAAGLAKYQDEATGCWYQVVDEKDAPLSGNYLESSCTAIFSAAYLKGARLGVLDKTTYETIGEKAYEGCVNNFMMCDTEGKAQLIRCCASAGLGGKVQRSGSRDYYITGPDVMQRNTYTEGKVLGGFILAATEYERLHNKQNAPMLLMDLLPSYAVANGETASLEVKISGAESPSYQWRKGDWDNSEAIAGATTSTYNPTVSGKYFCEVTANIATPAKGMASARATTTIRSSVAEVTVAEEADGDEGTTTPGEDNVIATFVPTGSISGKTWTCNENNGFVITGTANITSKEDGIKFATSNTLSLTIPEDYTVTSITFVASNTSATQTDIIIDGIKQALEGEKQYQIQTLQYTFSPNVQGATTLIIDNSTKEANIKSIKVHGFISTTRAIFKYKGSALAFTETSENAESVYATTLEVDAAEAKGGIKLTVELPEGAKISGDGVGNNEIPLPLDGNFGEKKTFYYTVTLADGTTVKYRITVNVKKQRIVLKYEPEVLEWDKHTSPDKDINAALSEVTLRAYIANSDGTLVEKQLPVGIKYLSDMESVATVGDDGTISIVNNAQGGAKIYAYIEDSDANAMAYTFFNILITDGYTYKVDKDTLAPKLNEQRWLEDNDVKYVRMTFGGWKYNNGTYNPSSERTDSWGSPKRQDGLQTIDGFSYGFAGGQDACDEAMQKSEETIYGSQRIGWFKSPKVEKNETDENMPKVNILETYPFTLPVRGAYMTFEPQMNGTMSVYIIQNGAWNTDKSNQIIEGEFRPHAFHVVNQRGLPLRLFTNDFSVSSKQTVTTKYYCNPDGSLSDSKNVASWDEFKKYMSADEQKSVAKNWAVGDAKYQGIVELDNGSFLAIQKGIVKYTFHVTGHETYYFFSNFSKMGFCGVNFVPDSENEGKQPKDALVLSDTEKFPEITYKADGEITGNVGLRKFKFTVGSEEKGNVEGIQAPQFKTITVNRDFKKGQWTTLTLPFNMTQHKVEEVFGFGTELIMLDKSSIIDDVARLHFLYHEIQNVLPGYPYLIKPTLVDASGNALETKDGVRTINGETLIRFVVPVKHVSPFISQKEIDCGAYTAKGTPGYSTAGIADKLGYSVLYEAGDIFVSEGNGNLYVSQGSSYGKGYRSYLKKNPGTAHVKSVKLFYSGVDDNPNSTPTEIRIAELSPEAAMAVGLKGVYNLNGQKVAETAEGLPAGIYIVNGKKFTVK</sequence>
<protein>
    <submittedName>
        <fullName evidence="1">Uncharacterized protein</fullName>
    </submittedName>
</protein>
<dbReference type="Proteomes" id="UP000308886">
    <property type="component" value="Unassembled WGS sequence"/>
</dbReference>
<reference evidence="1" key="1">
    <citation type="submission" date="2019-04" db="EMBL/GenBank/DDBJ databases">
        <title>Microbes associate with the intestines of laboratory mice.</title>
        <authorList>
            <person name="Navarre W."/>
            <person name="Wong E."/>
            <person name="Huang K."/>
            <person name="Tropini C."/>
            <person name="Ng K."/>
            <person name="Yu B."/>
        </authorList>
    </citation>
    <scope>NUCLEOTIDE SEQUENCE</scope>
    <source>
        <strain evidence="1">NM73_A23</strain>
    </source>
</reference>
<proteinExistence type="predicted"/>
<name>A0AC61QMZ8_9BACT</name>
<accession>A0AC61QMZ8</accession>
<keyword evidence="2" id="KW-1185">Reference proteome</keyword>
<evidence type="ECO:0000313" key="1">
    <source>
        <dbReference type="EMBL" id="TGX80728.1"/>
    </source>
</evidence>
<gene>
    <name evidence="1" type="ORF">E5358_11970</name>
</gene>
<dbReference type="EMBL" id="SRZC01000022">
    <property type="protein sequence ID" value="TGX80728.1"/>
    <property type="molecule type" value="Genomic_DNA"/>
</dbReference>
<comment type="caution">
    <text evidence="1">The sequence shown here is derived from an EMBL/GenBank/DDBJ whole genome shotgun (WGS) entry which is preliminary data.</text>
</comment>
<organism evidence="1 2">
    <name type="scientific">Palleniella muris</name>
    <dbReference type="NCBI Taxonomy" id="3038145"/>
    <lineage>
        <taxon>Bacteria</taxon>
        <taxon>Pseudomonadati</taxon>
        <taxon>Bacteroidota</taxon>
        <taxon>Bacteroidia</taxon>
        <taxon>Bacteroidales</taxon>
        <taxon>Prevotellaceae</taxon>
        <taxon>Palleniella</taxon>
    </lineage>
</organism>
<evidence type="ECO:0000313" key="2">
    <source>
        <dbReference type="Proteomes" id="UP000308886"/>
    </source>
</evidence>